<dbReference type="PANTHER" id="PTHR43701">
    <property type="entry name" value="MEMBRANE TRANSPORTER PROTEIN MJ0441-RELATED"/>
    <property type="match status" value="1"/>
</dbReference>
<reference evidence="7" key="1">
    <citation type="journal article" date="2014" name="Int. J. Syst. Evol. Microbiol.">
        <title>Complete genome sequence of Corynebacterium casei LMG S-19264T (=DSM 44701T), isolated from a smear-ripened cheese.</title>
        <authorList>
            <consortium name="US DOE Joint Genome Institute (JGI-PGF)"/>
            <person name="Walter F."/>
            <person name="Albersmeier A."/>
            <person name="Kalinowski J."/>
            <person name="Ruckert C."/>
        </authorList>
    </citation>
    <scope>NUCLEOTIDE SEQUENCE</scope>
    <source>
        <strain evidence="7">CGMCC 1.15179</strain>
    </source>
</reference>
<accession>A0A8J2VG53</accession>
<evidence type="ECO:0000256" key="6">
    <source>
        <dbReference type="RuleBase" id="RU363041"/>
    </source>
</evidence>
<evidence type="ECO:0000256" key="2">
    <source>
        <dbReference type="ARBA" id="ARBA00009142"/>
    </source>
</evidence>
<feature type="transmembrane region" description="Helical" evidence="6">
    <location>
        <begin position="170"/>
        <end position="188"/>
    </location>
</feature>
<feature type="transmembrane region" description="Helical" evidence="6">
    <location>
        <begin position="40"/>
        <end position="58"/>
    </location>
</feature>
<dbReference type="PROSITE" id="PS51257">
    <property type="entry name" value="PROKAR_LIPOPROTEIN"/>
    <property type="match status" value="1"/>
</dbReference>
<dbReference type="Proteomes" id="UP000625210">
    <property type="component" value="Unassembled WGS sequence"/>
</dbReference>
<proteinExistence type="inferred from homology"/>
<evidence type="ECO:0000256" key="3">
    <source>
        <dbReference type="ARBA" id="ARBA00022692"/>
    </source>
</evidence>
<comment type="similarity">
    <text evidence="2 6">Belongs to the 4-toluene sulfonate uptake permease (TSUP) (TC 2.A.102) family.</text>
</comment>
<comment type="caution">
    <text evidence="7">The sequence shown here is derived from an EMBL/GenBank/DDBJ whole genome shotgun (WGS) entry which is preliminary data.</text>
</comment>
<gene>
    <name evidence="7" type="ORF">GCM10011571_31370</name>
</gene>
<protein>
    <recommendedName>
        <fullName evidence="6">Probable membrane transporter protein</fullName>
    </recommendedName>
</protein>
<evidence type="ECO:0000256" key="1">
    <source>
        <dbReference type="ARBA" id="ARBA00004141"/>
    </source>
</evidence>
<keyword evidence="3 6" id="KW-0812">Transmembrane</keyword>
<keyword evidence="8" id="KW-1185">Reference proteome</keyword>
<dbReference type="InterPro" id="IPR051598">
    <property type="entry name" value="TSUP/Inactive_protease-like"/>
</dbReference>
<keyword evidence="5 6" id="KW-0472">Membrane</keyword>
<organism evidence="7 8">
    <name type="scientific">Marinithermofilum abyssi</name>
    <dbReference type="NCBI Taxonomy" id="1571185"/>
    <lineage>
        <taxon>Bacteria</taxon>
        <taxon>Bacillati</taxon>
        <taxon>Bacillota</taxon>
        <taxon>Bacilli</taxon>
        <taxon>Bacillales</taxon>
        <taxon>Thermoactinomycetaceae</taxon>
        <taxon>Marinithermofilum</taxon>
    </lineage>
</organism>
<evidence type="ECO:0000256" key="4">
    <source>
        <dbReference type="ARBA" id="ARBA00022989"/>
    </source>
</evidence>
<feature type="transmembrane region" description="Helical" evidence="6">
    <location>
        <begin position="200"/>
        <end position="219"/>
    </location>
</feature>
<keyword evidence="6" id="KW-1003">Cell membrane</keyword>
<evidence type="ECO:0000313" key="7">
    <source>
        <dbReference type="EMBL" id="GGE26894.1"/>
    </source>
</evidence>
<comment type="subcellular location">
    <subcellularLocation>
        <location evidence="6">Cell membrane</location>
        <topology evidence="6">Multi-pass membrane protein</topology>
    </subcellularLocation>
    <subcellularLocation>
        <location evidence="1">Membrane</location>
        <topology evidence="1">Multi-pass membrane protein</topology>
    </subcellularLocation>
</comment>
<evidence type="ECO:0000313" key="8">
    <source>
        <dbReference type="Proteomes" id="UP000625210"/>
    </source>
</evidence>
<feature type="transmembrane region" description="Helical" evidence="6">
    <location>
        <begin position="141"/>
        <end position="163"/>
    </location>
</feature>
<sequence length="228" mass="24683">MKWGNIDRGLVKGLMIPGTVGAFLGACFLSRLPGQLVKPYVAAFLFCLGAYVLSRFLFWEKKQKQPRQQKAGRWLLPLGFVAGFADSTGGGGWGPLTTPVLLAKDGMETRKVIGSVDTCEFAIATAATLGFFISLGWDAVIWPWVIALMIGGIVAAPIAAWLVHIIPSHLLGVMVGGLILFTNTQILVKSIPAVTPFWPWIYAGIGLVWAASFVYALWIHRGKQRGEG</sequence>
<keyword evidence="4 6" id="KW-1133">Transmembrane helix</keyword>
<dbReference type="AlphaFoldDB" id="A0A8J2VG53"/>
<feature type="transmembrane region" description="Helical" evidence="6">
    <location>
        <begin position="12"/>
        <end position="34"/>
    </location>
</feature>
<dbReference type="Pfam" id="PF01925">
    <property type="entry name" value="TauE"/>
    <property type="match status" value="1"/>
</dbReference>
<name>A0A8J2VG53_9BACL</name>
<dbReference type="EMBL" id="BMHQ01000013">
    <property type="protein sequence ID" value="GGE26894.1"/>
    <property type="molecule type" value="Genomic_DNA"/>
</dbReference>
<evidence type="ECO:0000256" key="5">
    <source>
        <dbReference type="ARBA" id="ARBA00023136"/>
    </source>
</evidence>
<dbReference type="InterPro" id="IPR002781">
    <property type="entry name" value="TM_pro_TauE-like"/>
</dbReference>
<dbReference type="PANTHER" id="PTHR43701:SF12">
    <property type="entry name" value="MEMBRANE TRANSPORTER PROTEIN YTNM-RELATED"/>
    <property type="match status" value="1"/>
</dbReference>
<dbReference type="GO" id="GO:0005886">
    <property type="term" value="C:plasma membrane"/>
    <property type="evidence" value="ECO:0007669"/>
    <property type="project" value="UniProtKB-SubCell"/>
</dbReference>
<reference evidence="7" key="2">
    <citation type="submission" date="2020-09" db="EMBL/GenBank/DDBJ databases">
        <authorList>
            <person name="Sun Q."/>
            <person name="Zhou Y."/>
        </authorList>
    </citation>
    <scope>NUCLEOTIDE SEQUENCE</scope>
    <source>
        <strain evidence="7">CGMCC 1.15179</strain>
    </source>
</reference>